<evidence type="ECO:0000313" key="2">
    <source>
        <dbReference type="EMBL" id="CBX91461.1"/>
    </source>
</evidence>
<feature type="transmembrane region" description="Helical" evidence="1">
    <location>
        <begin position="192"/>
        <end position="214"/>
    </location>
</feature>
<dbReference type="VEuPathDB" id="FungiDB:LEMA_P069690.1"/>
<evidence type="ECO:0000313" key="3">
    <source>
        <dbReference type="Proteomes" id="UP000002668"/>
    </source>
</evidence>
<dbReference type="EMBL" id="FP929072">
    <property type="protein sequence ID" value="CBX91461.1"/>
    <property type="molecule type" value="Genomic_DNA"/>
</dbReference>
<feature type="transmembrane region" description="Helical" evidence="1">
    <location>
        <begin position="158"/>
        <end position="180"/>
    </location>
</feature>
<dbReference type="PANTHER" id="PTHR39605">
    <property type="entry name" value="MAJOR FACILITATOR SUPERFAMILY (MFS) PROFILE DOMAIN-CONTAINING PROTEIN"/>
    <property type="match status" value="1"/>
</dbReference>
<gene>
    <name evidence="2" type="ORF">LEMA_P069690.1</name>
</gene>
<name>E4ZJ30_LEPMJ</name>
<organism evidence="3">
    <name type="scientific">Leptosphaeria maculans (strain JN3 / isolate v23.1.3 / race Av1-4-5-6-7-8)</name>
    <name type="common">Blackleg fungus</name>
    <name type="synonym">Phoma lingam</name>
    <dbReference type="NCBI Taxonomy" id="985895"/>
    <lineage>
        <taxon>Eukaryota</taxon>
        <taxon>Fungi</taxon>
        <taxon>Dikarya</taxon>
        <taxon>Ascomycota</taxon>
        <taxon>Pezizomycotina</taxon>
        <taxon>Dothideomycetes</taxon>
        <taxon>Pleosporomycetidae</taxon>
        <taxon>Pleosporales</taxon>
        <taxon>Pleosporineae</taxon>
        <taxon>Leptosphaeriaceae</taxon>
        <taxon>Plenodomus</taxon>
        <taxon>Plenodomus lingam/Leptosphaeria maculans species complex</taxon>
    </lineage>
</organism>
<dbReference type="STRING" id="985895.E4ZJ30"/>
<dbReference type="PANTHER" id="PTHR39605:SF1">
    <property type="entry name" value="MAJOR FACILITATOR SUPERFAMILY (MFS) PROFILE DOMAIN-CONTAINING PROTEIN"/>
    <property type="match status" value="1"/>
</dbReference>
<dbReference type="eggNOG" id="ENOG502R8TT">
    <property type="taxonomic scope" value="Eukaryota"/>
</dbReference>
<evidence type="ECO:0000256" key="1">
    <source>
        <dbReference type="SAM" id="Phobius"/>
    </source>
</evidence>
<dbReference type="OMA" id="AATIFHH"/>
<dbReference type="Proteomes" id="UP000002668">
    <property type="component" value="Genome"/>
</dbReference>
<proteinExistence type="predicted"/>
<dbReference type="HOGENOM" id="CLU_104718_0_0_1"/>
<dbReference type="InParanoid" id="E4ZJ30"/>
<reference evidence="3" key="1">
    <citation type="journal article" date="2011" name="Nat. Commun.">
        <title>Effector diversification within compartments of the Leptosphaeria maculans genome affected by Repeat-Induced Point mutations.</title>
        <authorList>
            <person name="Rouxel T."/>
            <person name="Grandaubert J."/>
            <person name="Hane J.K."/>
            <person name="Hoede C."/>
            <person name="van de Wouw A.P."/>
            <person name="Couloux A."/>
            <person name="Dominguez V."/>
            <person name="Anthouard V."/>
            <person name="Bally P."/>
            <person name="Bourras S."/>
            <person name="Cozijnsen A.J."/>
            <person name="Ciuffetti L.M."/>
            <person name="Degrave A."/>
            <person name="Dilmaghani A."/>
            <person name="Duret L."/>
            <person name="Fudal I."/>
            <person name="Goodwin S.B."/>
            <person name="Gout L."/>
            <person name="Glaser N."/>
            <person name="Linglin J."/>
            <person name="Kema G.H.J."/>
            <person name="Lapalu N."/>
            <person name="Lawrence C.B."/>
            <person name="May K."/>
            <person name="Meyer M."/>
            <person name="Ollivier B."/>
            <person name="Poulain J."/>
            <person name="Schoch C.L."/>
            <person name="Simon A."/>
            <person name="Spatafora J.W."/>
            <person name="Stachowiak A."/>
            <person name="Turgeon B.G."/>
            <person name="Tyler B.M."/>
            <person name="Vincent D."/>
            <person name="Weissenbach J."/>
            <person name="Amselem J."/>
            <person name="Quesneville H."/>
            <person name="Oliver R.P."/>
            <person name="Wincker P."/>
            <person name="Balesdent M.-H."/>
            <person name="Howlett B.J."/>
        </authorList>
    </citation>
    <scope>NUCLEOTIDE SEQUENCE [LARGE SCALE GENOMIC DNA]</scope>
    <source>
        <strain evidence="3">JN3 / isolate v23.1.3 / race Av1-4-5-6-7-8</strain>
    </source>
</reference>
<dbReference type="AlphaFoldDB" id="E4ZJ30"/>
<feature type="transmembrane region" description="Helical" evidence="1">
    <location>
        <begin position="118"/>
        <end position="138"/>
    </location>
</feature>
<keyword evidence="3" id="KW-1185">Reference proteome</keyword>
<dbReference type="OrthoDB" id="6509908at2759"/>
<accession>E4ZJ30</accession>
<keyword evidence="1" id="KW-0812">Transmembrane</keyword>
<keyword evidence="1" id="KW-0472">Membrane</keyword>
<protein>
    <submittedName>
        <fullName evidence="2">Predicted protein</fullName>
    </submittedName>
</protein>
<sequence>MTSRDVLFVIGVRYAKTPHEVVFILDQDLKDAFASYTIAFCKFPTNSKTTLCERLWVMPSLNATVFHAYAYGTAFWYGLRGLCRVYDPAMVADWFRPPSQLNLMPNDLELYNIRNDGWCLVTLALILISLTNAVPFASPSSTNSATATATANSSPSSVIYAKAVVAATIFHHITTGIGAYQHYKLDTHYNTSMSIGVWGNVWLTFTGLLTWMLLQSEKGEEDVERVARKIQ</sequence>
<keyword evidence="1" id="KW-1133">Transmembrane helix</keyword>
<dbReference type="GeneID" id="13287977"/>